<feature type="domain" description="Fido" evidence="1">
    <location>
        <begin position="4"/>
        <end position="127"/>
    </location>
</feature>
<dbReference type="EMBL" id="CP094348">
    <property type="protein sequence ID" value="UOB20789.1"/>
    <property type="molecule type" value="Genomic_DNA"/>
</dbReference>
<dbReference type="PANTHER" id="PTHR39426:SF1">
    <property type="entry name" value="HOMOLOGY TO DEATH-ON-CURING PROTEIN OF PHAGE P1"/>
    <property type="match status" value="1"/>
</dbReference>
<reference evidence="2" key="2">
    <citation type="submission" date="2022-04" db="EMBL/GenBank/DDBJ databases">
        <title>Antimicrobial genetic elements in methicillin-resistant Macrococcus armenti.</title>
        <authorList>
            <person name="Keller J.E."/>
            <person name="Schwendener S."/>
            <person name="Pantucek R."/>
            <person name="Perreten V."/>
        </authorList>
    </citation>
    <scope>NUCLEOTIDE SEQUENCE</scope>
    <source>
        <strain evidence="2">CCM 2609</strain>
    </source>
</reference>
<sequence length="127" mass="14890">MYYLTEEDIILLNTFLIKKYSPKEQIGVVEPTALHMTVSSPKQHVFGEELYPTIYLKAANLYRNIVMKHIFYNGNKRTAFMGLNVFLRKNGLKLKVDADEAVEFTVRIATERLEEDVIAEWIERYIE</sequence>
<keyword evidence="3" id="KW-1185">Reference proteome</keyword>
<gene>
    <name evidence="2" type="ORF">MRZ06_01505</name>
</gene>
<reference evidence="2" key="1">
    <citation type="submission" date="2022-03" db="EMBL/GenBank/DDBJ databases">
        <authorList>
            <person name="Vrbovska V."/>
            <person name="Kovarovic V."/>
            <person name="Botka T."/>
            <person name="Pantucek R."/>
        </authorList>
    </citation>
    <scope>NUCLEOTIDE SEQUENCE</scope>
    <source>
        <strain evidence="2">CCM 2609</strain>
    </source>
</reference>
<dbReference type="NCBIfam" id="TIGR01550">
    <property type="entry name" value="DOC_P1"/>
    <property type="match status" value="1"/>
</dbReference>
<accession>A0ABY3ZXV2</accession>
<name>A0ABY3ZXV2_9STAP</name>
<evidence type="ECO:0000313" key="3">
    <source>
        <dbReference type="Proteomes" id="UP000830343"/>
    </source>
</evidence>
<dbReference type="InterPro" id="IPR036597">
    <property type="entry name" value="Fido-like_dom_sf"/>
</dbReference>
<dbReference type="Gene3D" id="1.20.120.1870">
    <property type="entry name" value="Fic/DOC protein, Fido domain"/>
    <property type="match status" value="1"/>
</dbReference>
<dbReference type="Pfam" id="PF02661">
    <property type="entry name" value="Fic"/>
    <property type="match status" value="1"/>
</dbReference>
<evidence type="ECO:0000313" key="2">
    <source>
        <dbReference type="EMBL" id="UOB20789.1"/>
    </source>
</evidence>
<dbReference type="InterPro" id="IPR003812">
    <property type="entry name" value="Fido"/>
</dbReference>
<evidence type="ECO:0000259" key="1">
    <source>
        <dbReference type="PROSITE" id="PS51459"/>
    </source>
</evidence>
<dbReference type="Proteomes" id="UP000830343">
    <property type="component" value="Chromosome"/>
</dbReference>
<dbReference type="InterPro" id="IPR053737">
    <property type="entry name" value="Type_II_TA_Toxin"/>
</dbReference>
<dbReference type="PANTHER" id="PTHR39426">
    <property type="entry name" value="HOMOLOGY TO DEATH-ON-CURING PROTEIN OF PHAGE P1"/>
    <property type="match status" value="1"/>
</dbReference>
<organism evidence="2 3">
    <name type="scientific">Macrococcus armenti</name>
    <dbReference type="NCBI Taxonomy" id="2875764"/>
    <lineage>
        <taxon>Bacteria</taxon>
        <taxon>Bacillati</taxon>
        <taxon>Bacillota</taxon>
        <taxon>Bacilli</taxon>
        <taxon>Bacillales</taxon>
        <taxon>Staphylococcaceae</taxon>
        <taxon>Macrococcus</taxon>
    </lineage>
</organism>
<protein>
    <submittedName>
        <fullName evidence="2">Type II toxin-antitoxin system death-on-curing family toxin</fullName>
    </submittedName>
</protein>
<dbReference type="InterPro" id="IPR006440">
    <property type="entry name" value="Doc"/>
</dbReference>
<dbReference type="RefSeq" id="WP_243366045.1">
    <property type="nucleotide sequence ID" value="NZ_CP094348.1"/>
</dbReference>
<dbReference type="SUPFAM" id="SSF140931">
    <property type="entry name" value="Fic-like"/>
    <property type="match status" value="1"/>
</dbReference>
<dbReference type="PROSITE" id="PS51459">
    <property type="entry name" value="FIDO"/>
    <property type="match status" value="1"/>
</dbReference>
<proteinExistence type="predicted"/>